<dbReference type="SMART" id="SM00529">
    <property type="entry name" value="HTH_DTXR"/>
    <property type="match status" value="1"/>
</dbReference>
<dbReference type="InterPro" id="IPR022687">
    <property type="entry name" value="HTH_DTXR"/>
</dbReference>
<dbReference type="Pfam" id="PF04023">
    <property type="entry name" value="FeoA"/>
    <property type="match status" value="1"/>
</dbReference>
<dbReference type="InterPro" id="IPR001367">
    <property type="entry name" value="Fe_dep_repressor"/>
</dbReference>
<evidence type="ECO:0000313" key="9">
    <source>
        <dbReference type="EMBL" id="NQS78110.1"/>
    </source>
</evidence>
<dbReference type="InterPro" id="IPR022689">
    <property type="entry name" value="Iron_dep_repressor"/>
</dbReference>
<comment type="subcellular location">
    <subcellularLocation>
        <location evidence="1">Cytoplasm</location>
    </subcellularLocation>
</comment>
<gene>
    <name evidence="9" type="ORF">HQQ74_05295</name>
</gene>
<dbReference type="GO" id="GO:0005737">
    <property type="term" value="C:cytoplasm"/>
    <property type="evidence" value="ECO:0007669"/>
    <property type="project" value="UniProtKB-SubCell"/>
</dbReference>
<dbReference type="Pfam" id="PF01325">
    <property type="entry name" value="Fe_dep_repress"/>
    <property type="match status" value="1"/>
</dbReference>
<dbReference type="InterPro" id="IPR050536">
    <property type="entry name" value="DtxR_MntR_Metal-Reg"/>
</dbReference>
<dbReference type="InterPro" id="IPR008988">
    <property type="entry name" value="Transcriptional_repressor_C"/>
</dbReference>
<dbReference type="GO" id="GO:0003677">
    <property type="term" value="F:DNA binding"/>
    <property type="evidence" value="ECO:0007669"/>
    <property type="project" value="UniProtKB-KW"/>
</dbReference>
<sequence>MLPSTFEDYLEAILTITENGRQQATSQEIAAALGTGRAAAGETIASLVEEGYLERAPGDAVRLTGKGKTVASKVARKHRVLQCFLTEALGIEEDAANREACTLEHGISDETIDRLSSYMDGAQPPPGRLGRCRGRDACTLLDCKEGDTVRVAMLRGPRRNRRLLDLGIFPGEVVQIRRKLPNQSVVVRVKGCDIAISPEIAASVIVESCP</sequence>
<evidence type="ECO:0000256" key="4">
    <source>
        <dbReference type="ARBA" id="ARBA00023004"/>
    </source>
</evidence>
<evidence type="ECO:0000256" key="7">
    <source>
        <dbReference type="ARBA" id="ARBA00023163"/>
    </source>
</evidence>
<comment type="similarity">
    <text evidence="2">Belongs to the DtxR/MntR family.</text>
</comment>
<dbReference type="SMART" id="SM00899">
    <property type="entry name" value="FeoA"/>
    <property type="match status" value="1"/>
</dbReference>
<dbReference type="Gene3D" id="1.10.10.10">
    <property type="entry name" value="Winged helix-like DNA-binding domain superfamily/Winged helix DNA-binding domain"/>
    <property type="match status" value="1"/>
</dbReference>
<keyword evidence="7" id="KW-0804">Transcription</keyword>
<dbReference type="InterPro" id="IPR007167">
    <property type="entry name" value="Fe-transptr_FeoA-like"/>
</dbReference>
<evidence type="ECO:0000259" key="8">
    <source>
        <dbReference type="PROSITE" id="PS50944"/>
    </source>
</evidence>
<dbReference type="GO" id="GO:0046983">
    <property type="term" value="F:protein dimerization activity"/>
    <property type="evidence" value="ECO:0007669"/>
    <property type="project" value="InterPro"/>
</dbReference>
<dbReference type="SUPFAM" id="SSF47979">
    <property type="entry name" value="Iron-dependent repressor protein, dimerization domain"/>
    <property type="match status" value="1"/>
</dbReference>
<dbReference type="AlphaFoldDB" id="A0A8T7H6B7"/>
<evidence type="ECO:0000256" key="6">
    <source>
        <dbReference type="ARBA" id="ARBA00023125"/>
    </source>
</evidence>
<reference evidence="9" key="1">
    <citation type="submission" date="2020-05" db="EMBL/GenBank/DDBJ databases">
        <title>The first insight into the ecology of ammonia-tolerant syntrophic propionate oxidizing bacteria.</title>
        <authorList>
            <person name="Singh A."/>
            <person name="Schnurer A."/>
            <person name="Westerholm M."/>
        </authorList>
    </citation>
    <scope>NUCLEOTIDE SEQUENCE</scope>
    <source>
        <strain evidence="9">MAG54</strain>
    </source>
</reference>
<evidence type="ECO:0000313" key="10">
    <source>
        <dbReference type="Proteomes" id="UP000737555"/>
    </source>
</evidence>
<name>A0A8T7H6B7_9EURY</name>
<dbReference type="PANTHER" id="PTHR33238">
    <property type="entry name" value="IRON (METAL) DEPENDENT REPRESSOR, DTXR FAMILY"/>
    <property type="match status" value="1"/>
</dbReference>
<proteinExistence type="inferred from homology"/>
<dbReference type="GO" id="GO:0046914">
    <property type="term" value="F:transition metal ion binding"/>
    <property type="evidence" value="ECO:0007669"/>
    <property type="project" value="InterPro"/>
</dbReference>
<dbReference type="PANTHER" id="PTHR33238:SF7">
    <property type="entry name" value="IRON-DEPENDENT TRANSCRIPTIONAL REGULATOR"/>
    <property type="match status" value="1"/>
</dbReference>
<protein>
    <submittedName>
        <fullName evidence="9">Metal-dependent transcriptional regulator</fullName>
    </submittedName>
</protein>
<accession>A0A8T7H6B7</accession>
<keyword evidence="6" id="KW-0238">DNA-binding</keyword>
<keyword evidence="4" id="KW-0408">Iron</keyword>
<dbReference type="EMBL" id="JABMJE010000056">
    <property type="protein sequence ID" value="NQS78110.1"/>
    <property type="molecule type" value="Genomic_DNA"/>
</dbReference>
<comment type="subunit">
    <text evidence="3">Homodimer.</text>
</comment>
<feature type="domain" description="HTH dtxR-type" evidence="8">
    <location>
        <begin position="1"/>
        <end position="64"/>
    </location>
</feature>
<evidence type="ECO:0000256" key="1">
    <source>
        <dbReference type="ARBA" id="ARBA00004496"/>
    </source>
</evidence>
<dbReference type="InterPro" id="IPR036421">
    <property type="entry name" value="Fe_dep_repressor_sf"/>
</dbReference>
<dbReference type="SUPFAM" id="SSF46785">
    <property type="entry name" value="Winged helix' DNA-binding domain"/>
    <property type="match status" value="1"/>
</dbReference>
<keyword evidence="5" id="KW-0805">Transcription regulation</keyword>
<dbReference type="InterPro" id="IPR036388">
    <property type="entry name" value="WH-like_DNA-bd_sf"/>
</dbReference>
<comment type="caution">
    <text evidence="9">The sequence shown here is derived from an EMBL/GenBank/DDBJ whole genome shotgun (WGS) entry which is preliminary data.</text>
</comment>
<dbReference type="InterPro" id="IPR038157">
    <property type="entry name" value="FeoA_core_dom"/>
</dbReference>
<dbReference type="Proteomes" id="UP000737555">
    <property type="component" value="Unassembled WGS sequence"/>
</dbReference>
<organism evidence="9 10">
    <name type="scientific">Methanoculleus bourgensis</name>
    <dbReference type="NCBI Taxonomy" id="83986"/>
    <lineage>
        <taxon>Archaea</taxon>
        <taxon>Methanobacteriati</taxon>
        <taxon>Methanobacteriota</taxon>
        <taxon>Stenosarchaea group</taxon>
        <taxon>Methanomicrobia</taxon>
        <taxon>Methanomicrobiales</taxon>
        <taxon>Methanomicrobiaceae</taxon>
        <taxon>Methanoculleus</taxon>
    </lineage>
</organism>
<evidence type="ECO:0000256" key="3">
    <source>
        <dbReference type="ARBA" id="ARBA00011738"/>
    </source>
</evidence>
<dbReference type="GO" id="GO:0003700">
    <property type="term" value="F:DNA-binding transcription factor activity"/>
    <property type="evidence" value="ECO:0007669"/>
    <property type="project" value="InterPro"/>
</dbReference>
<evidence type="ECO:0000256" key="5">
    <source>
        <dbReference type="ARBA" id="ARBA00023015"/>
    </source>
</evidence>
<dbReference type="InterPro" id="IPR036390">
    <property type="entry name" value="WH_DNA-bd_sf"/>
</dbReference>
<evidence type="ECO:0000256" key="2">
    <source>
        <dbReference type="ARBA" id="ARBA00007871"/>
    </source>
</evidence>
<dbReference type="Gene3D" id="2.30.30.90">
    <property type="match status" value="1"/>
</dbReference>
<dbReference type="PROSITE" id="PS50944">
    <property type="entry name" value="HTH_DTXR"/>
    <property type="match status" value="1"/>
</dbReference>
<dbReference type="SUPFAM" id="SSF50037">
    <property type="entry name" value="C-terminal domain of transcriptional repressors"/>
    <property type="match status" value="1"/>
</dbReference>
<dbReference type="Pfam" id="PF02742">
    <property type="entry name" value="Fe_dep_repr_C"/>
    <property type="match status" value="1"/>
</dbReference>